<evidence type="ECO:0000256" key="3">
    <source>
        <dbReference type="ARBA" id="ARBA00022527"/>
    </source>
</evidence>
<dbReference type="InterPro" id="IPR011009">
    <property type="entry name" value="Kinase-like_dom_sf"/>
</dbReference>
<dbReference type="EMBL" id="FN653023">
    <property type="protein sequence ID" value="CBY17862.1"/>
    <property type="molecule type" value="Genomic_DNA"/>
</dbReference>
<dbReference type="OrthoDB" id="548217at2759"/>
<evidence type="ECO:0000313" key="12">
    <source>
        <dbReference type="EMBL" id="CBY17862.1"/>
    </source>
</evidence>
<dbReference type="InterPro" id="IPR000719">
    <property type="entry name" value="Prot_kinase_dom"/>
</dbReference>
<evidence type="ECO:0000256" key="9">
    <source>
        <dbReference type="ARBA" id="ARBA00048367"/>
    </source>
</evidence>
<keyword evidence="3" id="KW-0723">Serine/threonine-protein kinase</keyword>
<evidence type="ECO:0000313" key="14">
    <source>
        <dbReference type="EMBL" id="CBZ42107.1"/>
    </source>
</evidence>
<keyword evidence="4" id="KW-0808">Transferase</keyword>
<comment type="catalytic activity">
    <reaction evidence="8">
        <text>L-threonyl-[protein] + ATP = O-phospho-L-threonyl-[protein] + ADP + H(+)</text>
        <dbReference type="Rhea" id="RHEA:46608"/>
        <dbReference type="Rhea" id="RHEA-COMP:11060"/>
        <dbReference type="Rhea" id="RHEA-COMP:11605"/>
        <dbReference type="ChEBI" id="CHEBI:15378"/>
        <dbReference type="ChEBI" id="CHEBI:30013"/>
        <dbReference type="ChEBI" id="CHEBI:30616"/>
        <dbReference type="ChEBI" id="CHEBI:61977"/>
        <dbReference type="ChEBI" id="CHEBI:456216"/>
        <dbReference type="EC" id="2.7.11.22"/>
    </reaction>
</comment>
<dbReference type="FunFam" id="3.30.200.20:FF:000049">
    <property type="entry name" value="cyclin-dependent kinase-like 1 isoform X1"/>
    <property type="match status" value="1"/>
</dbReference>
<dbReference type="EC" id="2.7.11.22" evidence="2"/>
<dbReference type="PANTHER" id="PTHR24056:SF222">
    <property type="entry name" value="CYCLIN-DEPENDENT KINASE-LIKE 1"/>
    <property type="match status" value="1"/>
</dbReference>
<dbReference type="FunFam" id="1.10.510.10:FF:000624">
    <property type="entry name" value="Mitogen-activated protein kinase"/>
    <property type="match status" value="1"/>
</dbReference>
<keyword evidence="7" id="KW-0067">ATP-binding</keyword>
<evidence type="ECO:0000256" key="7">
    <source>
        <dbReference type="ARBA" id="ARBA00022840"/>
    </source>
</evidence>
<accession>E4X2K9</accession>
<dbReference type="InterPro" id="IPR008271">
    <property type="entry name" value="Ser/Thr_kinase_AS"/>
</dbReference>
<comment type="similarity">
    <text evidence="1">Belongs to the protein kinase superfamily. CMGC Ser/Thr protein kinase family. CDC2/CDKX subfamily.</text>
</comment>
<evidence type="ECO:0000256" key="4">
    <source>
        <dbReference type="ARBA" id="ARBA00022679"/>
    </source>
</evidence>
<feature type="compositionally biased region" description="Low complexity" evidence="10">
    <location>
        <begin position="340"/>
        <end position="353"/>
    </location>
</feature>
<dbReference type="SMART" id="SM00220">
    <property type="entry name" value="S_TKc"/>
    <property type="match status" value="1"/>
</dbReference>
<sequence>MSRDKYEKIEKISEGSYGIVYKCRNRETRAIVAVKRFIESEEELNIKKIAMREIRMLKSLKHQNLVNLIEVYRKSRRLHLVFEYCDHTVLTELEQNPHGLPEQSIKRIIWQVLKGLEFCHAQKCIHRDVKPENILITKQGQIKLCDFGFARILNPGDDLTDYVATRWYRAPELIVGDLKYNSAVDIWAVGCVFGELLNGQPIWPGKSELDQLHKIQKTCGELIIQHKKLLQTNKYLRGQHLHLTSPRERVPIEALYPKAPSHTISFLKNCLQMDPTMRLDCAELLDHAYFDSFRDELEIMSKSTESFARKPRRPRNGRPVPGAYNNGNHYSNHVLSFPPSTIKSNSTTSNSTKAEAKRLKLTMKSFYPILGPAHTSHKGAQRSPNGLSQKENILPHLMSNSNPISHSPTLFTSNNYHSLHSESKVSLSKKDRFFPAKKYGNGLPKLN</sequence>
<keyword evidence="15" id="KW-1185">Reference proteome</keyword>
<evidence type="ECO:0000313" key="15">
    <source>
        <dbReference type="Proteomes" id="UP000001307"/>
    </source>
</evidence>
<dbReference type="Proteomes" id="UP000011014">
    <property type="component" value="Unassembled WGS sequence"/>
</dbReference>
<proteinExistence type="inferred from homology"/>
<dbReference type="PROSITE" id="PS50011">
    <property type="entry name" value="PROTEIN_KINASE_DOM"/>
    <property type="match status" value="1"/>
</dbReference>
<evidence type="ECO:0000256" key="6">
    <source>
        <dbReference type="ARBA" id="ARBA00022777"/>
    </source>
</evidence>
<dbReference type="EMBL" id="FR823328">
    <property type="protein sequence ID" value="CBZ42107.1"/>
    <property type="molecule type" value="Genomic_DNA"/>
</dbReference>
<dbReference type="PROSITE" id="PS00108">
    <property type="entry name" value="PROTEIN_KINASE_ST"/>
    <property type="match status" value="1"/>
</dbReference>
<dbReference type="InterPro" id="IPR050108">
    <property type="entry name" value="CDK"/>
</dbReference>
<feature type="domain" description="Protein kinase" evidence="11">
    <location>
        <begin position="6"/>
        <end position="290"/>
    </location>
</feature>
<organism evidence="12">
    <name type="scientific">Oikopleura dioica</name>
    <name type="common">Tunicate</name>
    <dbReference type="NCBI Taxonomy" id="34765"/>
    <lineage>
        <taxon>Eukaryota</taxon>
        <taxon>Metazoa</taxon>
        <taxon>Chordata</taxon>
        <taxon>Tunicata</taxon>
        <taxon>Appendicularia</taxon>
        <taxon>Copelata</taxon>
        <taxon>Oikopleuridae</taxon>
        <taxon>Oikopleura</taxon>
    </lineage>
</organism>
<reference evidence="14" key="2">
    <citation type="submission" date="2012-02" db="EMBL/GenBank/DDBJ databases">
        <title>Expansion of cyclin B, D and CDK1 repertoires in a chordate, Oikopleura, that extensively endoreduplicates.</title>
        <authorList>
            <person name="Campsteijn C."/>
            <person name="Ovrebo J.I."/>
            <person name="Karlsen B.O."/>
            <person name="Thompson E.M."/>
        </authorList>
    </citation>
    <scope>NUCLEOTIDE SEQUENCE</scope>
</reference>
<protein>
    <recommendedName>
        <fullName evidence="2">cyclin-dependent kinase</fullName>
        <ecNumber evidence="2">2.7.11.22</ecNumber>
    </recommendedName>
</protein>
<dbReference type="GO" id="GO:0005524">
    <property type="term" value="F:ATP binding"/>
    <property type="evidence" value="ECO:0007669"/>
    <property type="project" value="UniProtKB-KW"/>
</dbReference>
<feature type="region of interest" description="Disordered" evidence="10">
    <location>
        <begin position="304"/>
        <end position="354"/>
    </location>
</feature>
<dbReference type="AlphaFoldDB" id="E4X2K9"/>
<dbReference type="Proteomes" id="UP000001307">
    <property type="component" value="Unassembled WGS sequence"/>
</dbReference>
<dbReference type="SUPFAM" id="SSF56112">
    <property type="entry name" value="Protein kinase-like (PK-like)"/>
    <property type="match status" value="1"/>
</dbReference>
<dbReference type="PANTHER" id="PTHR24056">
    <property type="entry name" value="CELL DIVISION PROTEIN KINASE"/>
    <property type="match status" value="1"/>
</dbReference>
<name>E4X2K9_OIKDI</name>
<evidence type="ECO:0000256" key="1">
    <source>
        <dbReference type="ARBA" id="ARBA00006485"/>
    </source>
</evidence>
<comment type="catalytic activity">
    <reaction evidence="9">
        <text>L-seryl-[protein] + ATP = O-phospho-L-seryl-[protein] + ADP + H(+)</text>
        <dbReference type="Rhea" id="RHEA:17989"/>
        <dbReference type="Rhea" id="RHEA-COMP:9863"/>
        <dbReference type="Rhea" id="RHEA-COMP:11604"/>
        <dbReference type="ChEBI" id="CHEBI:15378"/>
        <dbReference type="ChEBI" id="CHEBI:29999"/>
        <dbReference type="ChEBI" id="CHEBI:30616"/>
        <dbReference type="ChEBI" id="CHEBI:83421"/>
        <dbReference type="ChEBI" id="CHEBI:456216"/>
        <dbReference type="EC" id="2.7.11.22"/>
    </reaction>
</comment>
<evidence type="ECO:0000259" key="11">
    <source>
        <dbReference type="PROSITE" id="PS50011"/>
    </source>
</evidence>
<dbReference type="Pfam" id="PF00069">
    <property type="entry name" value="Pkinase"/>
    <property type="match status" value="1"/>
</dbReference>
<dbReference type="InParanoid" id="E4X2K9"/>
<dbReference type="Gene3D" id="1.10.510.10">
    <property type="entry name" value="Transferase(Phosphotransferase) domain 1"/>
    <property type="match status" value="1"/>
</dbReference>
<evidence type="ECO:0000256" key="8">
    <source>
        <dbReference type="ARBA" id="ARBA00047811"/>
    </source>
</evidence>
<dbReference type="Gene3D" id="3.30.200.20">
    <property type="entry name" value="Phosphorylase Kinase, domain 1"/>
    <property type="match status" value="1"/>
</dbReference>
<evidence type="ECO:0000313" key="13">
    <source>
        <dbReference type="EMBL" id="CBY35269.1"/>
    </source>
</evidence>
<evidence type="ECO:0000256" key="10">
    <source>
        <dbReference type="SAM" id="MobiDB-lite"/>
    </source>
</evidence>
<dbReference type="CDD" id="cd07847">
    <property type="entry name" value="STKc_CDKL1_4"/>
    <property type="match status" value="1"/>
</dbReference>
<dbReference type="EMBL" id="FN654608">
    <property type="protein sequence ID" value="CBY35269.1"/>
    <property type="molecule type" value="Genomic_DNA"/>
</dbReference>
<keyword evidence="5" id="KW-0547">Nucleotide-binding</keyword>
<feature type="compositionally biased region" description="Polar residues" evidence="10">
    <location>
        <begin position="325"/>
        <end position="334"/>
    </location>
</feature>
<evidence type="ECO:0000256" key="2">
    <source>
        <dbReference type="ARBA" id="ARBA00012425"/>
    </source>
</evidence>
<keyword evidence="6" id="KW-0418">Kinase</keyword>
<reference evidence="12" key="1">
    <citation type="journal article" date="2010" name="Science">
        <title>Plasticity of animal genome architecture unmasked by rapid evolution of a pelagic tunicate.</title>
        <authorList>
            <person name="Denoeud F."/>
            <person name="Henriet S."/>
            <person name="Mungpakdee S."/>
            <person name="Aury J.M."/>
            <person name="Da Silva C."/>
            <person name="Brinkmann H."/>
            <person name="Mikhaleva J."/>
            <person name="Olsen L.C."/>
            <person name="Jubin C."/>
            <person name="Canestro C."/>
            <person name="Bouquet J.M."/>
            <person name="Danks G."/>
            <person name="Poulain J."/>
            <person name="Campsteijn C."/>
            <person name="Adamski M."/>
            <person name="Cross I."/>
            <person name="Yadetie F."/>
            <person name="Muffato M."/>
            <person name="Louis A."/>
            <person name="Butcher S."/>
            <person name="Tsagkogeorga G."/>
            <person name="Konrad A."/>
            <person name="Singh S."/>
            <person name="Jensen M.F."/>
            <person name="Cong E.H."/>
            <person name="Eikeseth-Otteraa H."/>
            <person name="Noel B."/>
            <person name="Anthouard V."/>
            <person name="Porcel B.M."/>
            <person name="Kachouri-Lafond R."/>
            <person name="Nishino A."/>
            <person name="Ugolini M."/>
            <person name="Chourrout P."/>
            <person name="Nishida H."/>
            <person name="Aasland R."/>
            <person name="Huzurbazar S."/>
            <person name="Westhof E."/>
            <person name="Delsuc F."/>
            <person name="Lehrach H."/>
            <person name="Reinhardt R."/>
            <person name="Weissenbach J."/>
            <person name="Roy S.W."/>
            <person name="Artiguenave F."/>
            <person name="Postlethwait J.H."/>
            <person name="Manak J.R."/>
            <person name="Thompson E.M."/>
            <person name="Jaillon O."/>
            <person name="Du Pasquier L."/>
            <person name="Boudinot P."/>
            <person name="Liberles D.A."/>
            <person name="Volff J.N."/>
            <person name="Philippe H."/>
            <person name="Lenhard B."/>
            <person name="Roest Crollius H."/>
            <person name="Wincker P."/>
            <person name="Chourrout D."/>
        </authorList>
    </citation>
    <scope>NUCLEOTIDE SEQUENCE [LARGE SCALE GENOMIC DNA]</scope>
</reference>
<dbReference type="GO" id="GO:0005634">
    <property type="term" value="C:nucleus"/>
    <property type="evidence" value="ECO:0007669"/>
    <property type="project" value="TreeGrafter"/>
</dbReference>
<evidence type="ECO:0000256" key="5">
    <source>
        <dbReference type="ARBA" id="ARBA00022741"/>
    </source>
</evidence>
<dbReference type="GO" id="GO:0004693">
    <property type="term" value="F:cyclin-dependent protein serine/threonine kinase activity"/>
    <property type="evidence" value="ECO:0007669"/>
    <property type="project" value="UniProtKB-EC"/>
</dbReference>
<gene>
    <name evidence="14" type="primary">cdkl1</name>
    <name evidence="12" type="ORF">GSOID_T00017484001</name>
    <name evidence="13" type="ORF">GSOID_T00027076001</name>
</gene>